<evidence type="ECO:0008006" key="5">
    <source>
        <dbReference type="Google" id="ProtNLM"/>
    </source>
</evidence>
<organism evidence="3 4">
    <name type="scientific">Corynespora cassiicola Philippines</name>
    <dbReference type="NCBI Taxonomy" id="1448308"/>
    <lineage>
        <taxon>Eukaryota</taxon>
        <taxon>Fungi</taxon>
        <taxon>Dikarya</taxon>
        <taxon>Ascomycota</taxon>
        <taxon>Pezizomycotina</taxon>
        <taxon>Dothideomycetes</taxon>
        <taxon>Pleosporomycetidae</taxon>
        <taxon>Pleosporales</taxon>
        <taxon>Corynesporascaceae</taxon>
        <taxon>Corynespora</taxon>
    </lineage>
</organism>
<feature type="compositionally biased region" description="Polar residues" evidence="2">
    <location>
        <begin position="61"/>
        <end position="71"/>
    </location>
</feature>
<feature type="compositionally biased region" description="Basic residues" evidence="2">
    <location>
        <begin position="562"/>
        <end position="572"/>
    </location>
</feature>
<feature type="compositionally biased region" description="Polar residues" evidence="2">
    <location>
        <begin position="354"/>
        <end position="363"/>
    </location>
</feature>
<evidence type="ECO:0000313" key="4">
    <source>
        <dbReference type="Proteomes" id="UP000240883"/>
    </source>
</evidence>
<feature type="compositionally biased region" description="Basic and acidic residues" evidence="2">
    <location>
        <begin position="38"/>
        <end position="51"/>
    </location>
</feature>
<keyword evidence="4" id="KW-1185">Reference proteome</keyword>
<feature type="region of interest" description="Disordered" evidence="2">
    <location>
        <begin position="520"/>
        <end position="572"/>
    </location>
</feature>
<feature type="compositionally biased region" description="Basic and acidic residues" evidence="2">
    <location>
        <begin position="412"/>
        <end position="423"/>
    </location>
</feature>
<feature type="compositionally biased region" description="Polar residues" evidence="2">
    <location>
        <begin position="424"/>
        <end position="433"/>
    </location>
</feature>
<keyword evidence="1" id="KW-0175">Coiled coil</keyword>
<sequence>MSSPPPPRRPTRLSSHTTPVRNNTPTPLARSPSFSVEPKTEYLRHALEARRAKNATPAPLENQSPINTPSPAASIDPWLDEAVAAENVPRPTSTPSSILTRRRRPSEGAVPRMRTQRELQTETEQLKDALFNLNLKLELLKKQNNELKDQVDEANSRIEELEPFEERNLDLQEQNDRLRLTMQHMEEENIRMQEENRAILQIQDESVRNMDKQHVALDEAAEIIFGLESSKAEVMEENAKLKEQIASLQAQASENQVDGTAKEKYPARVYSIDESRPSTSHFDSDYYSQPASPQVKASKESLRPRTSYSERTRHFLELHHEGIRSTQDLKKRLSDASMRTSVRQPSPVPEVPQIPSTYQQEAQSPEAKGIRRITKRYRDMKLPKVNTAAASAANPPSAPQTPTGQTEGLRGLFRDVISRDSMARRSSSGSTKSILDVKPPSSPHSILSPRRFQVPPRHSSNHSRDASADNIPKHDSKPDQEQQVEAGWAESHPRSSVLSDDLNLDIRRKDQWWRSVERLTQSKTMSPALRPGSRSSNSPLAPPYNEQDFLFNPREDEDQFLRRTHSHRRQRR</sequence>
<reference evidence="3 4" key="1">
    <citation type="journal article" date="2018" name="Front. Microbiol.">
        <title>Genome-Wide Analysis of Corynespora cassiicola Leaf Fall Disease Putative Effectors.</title>
        <authorList>
            <person name="Lopez D."/>
            <person name="Ribeiro S."/>
            <person name="Label P."/>
            <person name="Fumanal B."/>
            <person name="Venisse J.S."/>
            <person name="Kohler A."/>
            <person name="de Oliveira R.R."/>
            <person name="Labutti K."/>
            <person name="Lipzen A."/>
            <person name="Lail K."/>
            <person name="Bauer D."/>
            <person name="Ohm R.A."/>
            <person name="Barry K.W."/>
            <person name="Spatafora J."/>
            <person name="Grigoriev I.V."/>
            <person name="Martin F.M."/>
            <person name="Pujade-Renaud V."/>
        </authorList>
    </citation>
    <scope>NUCLEOTIDE SEQUENCE [LARGE SCALE GENOMIC DNA]</scope>
    <source>
        <strain evidence="3 4">Philippines</strain>
    </source>
</reference>
<name>A0A2T2N721_CORCC</name>
<proteinExistence type="predicted"/>
<feature type="compositionally biased region" description="Polar residues" evidence="2">
    <location>
        <begin position="277"/>
        <end position="292"/>
    </location>
</feature>
<feature type="coiled-coil region" evidence="1">
    <location>
        <begin position="123"/>
        <end position="258"/>
    </location>
</feature>
<accession>A0A2T2N721</accession>
<evidence type="ECO:0000256" key="2">
    <source>
        <dbReference type="SAM" id="MobiDB-lite"/>
    </source>
</evidence>
<feature type="compositionally biased region" description="Basic and acidic residues" evidence="2">
    <location>
        <begin position="462"/>
        <end position="480"/>
    </location>
</feature>
<feature type="region of interest" description="Disordered" evidence="2">
    <location>
        <begin position="387"/>
        <end position="497"/>
    </location>
</feature>
<feature type="compositionally biased region" description="Low complexity" evidence="2">
    <location>
        <begin position="387"/>
        <end position="403"/>
    </location>
</feature>
<dbReference type="OrthoDB" id="10251744at2759"/>
<protein>
    <recommendedName>
        <fullName evidence="5">Centrosomin N-terminal motif 1 domain-containing protein</fullName>
    </recommendedName>
</protein>
<feature type="compositionally biased region" description="Basic and acidic residues" evidence="2">
    <location>
        <begin position="297"/>
        <end position="308"/>
    </location>
</feature>
<evidence type="ECO:0000256" key="1">
    <source>
        <dbReference type="SAM" id="Coils"/>
    </source>
</evidence>
<gene>
    <name evidence="3" type="ORF">BS50DRAFT_163275</name>
</gene>
<feature type="region of interest" description="Disordered" evidence="2">
    <location>
        <begin position="1"/>
        <end position="119"/>
    </location>
</feature>
<feature type="compositionally biased region" description="Polar residues" evidence="2">
    <location>
        <begin position="90"/>
        <end position="99"/>
    </location>
</feature>
<dbReference type="STRING" id="1448308.A0A2T2N721"/>
<evidence type="ECO:0000313" key="3">
    <source>
        <dbReference type="EMBL" id="PSN61036.1"/>
    </source>
</evidence>
<dbReference type="Proteomes" id="UP000240883">
    <property type="component" value="Unassembled WGS sequence"/>
</dbReference>
<feature type="region of interest" description="Disordered" evidence="2">
    <location>
        <begin position="336"/>
        <end position="370"/>
    </location>
</feature>
<dbReference type="AlphaFoldDB" id="A0A2T2N721"/>
<dbReference type="EMBL" id="KZ678146">
    <property type="protein sequence ID" value="PSN61036.1"/>
    <property type="molecule type" value="Genomic_DNA"/>
</dbReference>
<feature type="region of interest" description="Disordered" evidence="2">
    <location>
        <begin position="272"/>
        <end position="308"/>
    </location>
</feature>